<feature type="domain" description="Secretion system C-terminal sorting" evidence="3">
    <location>
        <begin position="767"/>
        <end position="837"/>
    </location>
</feature>
<evidence type="ECO:0000259" key="4">
    <source>
        <dbReference type="Pfam" id="PF24595"/>
    </source>
</evidence>
<dbReference type="InterPro" id="IPR055353">
    <property type="entry name" value="DUF7619"/>
</dbReference>
<feature type="signal peptide" evidence="2">
    <location>
        <begin position="1"/>
        <end position="19"/>
    </location>
</feature>
<dbReference type="Proteomes" id="UP001255185">
    <property type="component" value="Unassembled WGS sequence"/>
</dbReference>
<protein>
    <submittedName>
        <fullName evidence="5">Delta-60 repeat protein</fullName>
    </submittedName>
</protein>
<evidence type="ECO:0000256" key="1">
    <source>
        <dbReference type="ARBA" id="ARBA00022729"/>
    </source>
</evidence>
<dbReference type="Pfam" id="PF18962">
    <property type="entry name" value="Por_Secre_tail"/>
    <property type="match status" value="1"/>
</dbReference>
<reference evidence="5 6" key="1">
    <citation type="submission" date="2023-07" db="EMBL/GenBank/DDBJ databases">
        <title>Sorghum-associated microbial communities from plants grown in Nebraska, USA.</title>
        <authorList>
            <person name="Schachtman D."/>
        </authorList>
    </citation>
    <scope>NUCLEOTIDE SEQUENCE [LARGE SCALE GENOMIC DNA]</scope>
    <source>
        <strain evidence="5 6">3773</strain>
    </source>
</reference>
<name>A0ABU1TPC6_9FLAO</name>
<proteinExistence type="predicted"/>
<dbReference type="Gene3D" id="2.80.10.50">
    <property type="match status" value="3"/>
</dbReference>
<comment type="caution">
    <text evidence="5">The sequence shown here is derived from an EMBL/GenBank/DDBJ whole genome shotgun (WGS) entry which is preliminary data.</text>
</comment>
<dbReference type="EMBL" id="JAVDVI010000004">
    <property type="protein sequence ID" value="MDR6967252.1"/>
    <property type="molecule type" value="Genomic_DNA"/>
</dbReference>
<gene>
    <name evidence="5" type="ORF">J2X31_001259</name>
</gene>
<organism evidence="5 6">
    <name type="scientific">Flavobacterium arsenatis</name>
    <dbReference type="NCBI Taxonomy" id="1484332"/>
    <lineage>
        <taxon>Bacteria</taxon>
        <taxon>Pseudomonadati</taxon>
        <taxon>Bacteroidota</taxon>
        <taxon>Flavobacteriia</taxon>
        <taxon>Flavobacteriales</taxon>
        <taxon>Flavobacteriaceae</taxon>
        <taxon>Flavobacterium</taxon>
    </lineage>
</organism>
<dbReference type="Pfam" id="PF17164">
    <property type="entry name" value="DUF5122"/>
    <property type="match status" value="6"/>
</dbReference>
<evidence type="ECO:0000256" key="2">
    <source>
        <dbReference type="SAM" id="SignalP"/>
    </source>
</evidence>
<accession>A0ABU1TPC6</accession>
<dbReference type="NCBIfam" id="TIGR04183">
    <property type="entry name" value="Por_Secre_tail"/>
    <property type="match status" value="1"/>
</dbReference>
<feature type="domain" description="DUF7619" evidence="4">
    <location>
        <begin position="619"/>
        <end position="748"/>
    </location>
</feature>
<dbReference type="Pfam" id="PF24595">
    <property type="entry name" value="DUF7619"/>
    <property type="match status" value="1"/>
</dbReference>
<evidence type="ECO:0000313" key="5">
    <source>
        <dbReference type="EMBL" id="MDR6967252.1"/>
    </source>
</evidence>
<feature type="chain" id="PRO_5046001663" evidence="2">
    <location>
        <begin position="20"/>
        <end position="839"/>
    </location>
</feature>
<keyword evidence="6" id="KW-1185">Reference proteome</keyword>
<evidence type="ECO:0000313" key="6">
    <source>
        <dbReference type="Proteomes" id="UP001255185"/>
    </source>
</evidence>
<keyword evidence="1 2" id="KW-0732">Signal</keyword>
<dbReference type="SUPFAM" id="SSF63829">
    <property type="entry name" value="Calcium-dependent phosphotriesterase"/>
    <property type="match status" value="1"/>
</dbReference>
<evidence type="ECO:0000259" key="3">
    <source>
        <dbReference type="Pfam" id="PF18962"/>
    </source>
</evidence>
<dbReference type="NCBIfam" id="TIGR02608">
    <property type="entry name" value="delta_60_rpt"/>
    <property type="match status" value="5"/>
</dbReference>
<dbReference type="InterPro" id="IPR026444">
    <property type="entry name" value="Secre_tail"/>
</dbReference>
<sequence length="839" mass="91737">MRKITILLLLLWGVGQAQNAATMDPGFIPTTIWSQYEKRVHDMALQPDGKIIIVTSKDTPGSAWVRTIERLNPDGSSDPEFSIYTSNNFNHFISPIAVLPDGKILIGTEIEVGNQLKSMVRLNGDGTIDNTFNLPVSLDSYYINCITPLSNGKILIGNSSPNKLLRLNANGSIDNSFIQNPEIEECFAVLVLPDGKLIVAGRTFIQDIGGEDFESSYNLLKLSANGTIDTTFDIDLGFIGQNGYTCSLALQPDGKILVGGRFDTFDEYNANGIVRLHPNGSYDDTFTSPIYGFYPYVHSIIVQPNGNILIGGNFYFNQRSGVAVLLPDGSPSNSFYDTGGAESGINFSGSSGPVRRVLQQPDGMILHCGEYGYIGAGDFNKSSMVRLLGTDSYLMNGFTRIDTQNNGCSPTDAGFPYLKYKLVNGATESFYYSSPEGQHGVMLKNGTSVITPILDNPSWFSVSPSSITLTMPSATNYYNQNYCVTAVGVHQDFEATLVPIDNAVPGFDAFYKITVKNKGNQIATGSVQFTFDATRTEFVESTPTVTTNGQGTLTWNIENMQPLTELEYLIKLELNTPMDTPSLNGDDILAFTALATVEQDEVTANNEAVLNQTVVNSYDPNDKICLGGDYIIPENVGNYMYYRIRFENLGTAPARNIRVTDVIDAAKFDIASLSPVDGSHPFTTRIIQENQVEFMFNNIQLGFADDNNDGYLVFKIRSKATLTEGAVLENTAAIYFDYNFPIITNTAVVTVQTPLKVKDHTSALFTVYPVPAKDMLYISNPNHTAIASIAVHNLLGQTVISNTIPDTDGRINIATLATGSYIMQITTNSDVQVTKFIKE</sequence>
<dbReference type="RefSeq" id="WP_310025293.1">
    <property type="nucleotide sequence ID" value="NZ_JAVDVI010000004.1"/>
</dbReference>
<dbReference type="InterPro" id="IPR013431">
    <property type="entry name" value="Delta_60_rpt"/>
</dbReference>